<comment type="caution">
    <text evidence="1">The sequence shown here is derived from an EMBL/GenBank/DDBJ whole genome shotgun (WGS) entry which is preliminary data.</text>
</comment>
<sequence length="294" mass="32423">MTDLPAISFLQLRRRFFSDAGEPIPFVLRDKRNTQDDPFDEFLAVDVLANLAAISCARASGPLITPDMVLYRPDRCAGSVLGDLADDPDRIVGIEVKKLERTAQGGVARGAGLDYNTTPPCGRVRVYDVAGRAVDIRGFYLFVCLEKAPAGAQGVVVTALCLVDGNTLNEDFNLYLSITGEREKRIGLGTYGDGADRARPMLIFANPLGAAELDHCATLIHPDANLSQSTPDLLLAYRLHRSVPGDGIRTFYCYRISSDLPQDWRVSDLRDPLPMPTREARTRPRGRFKLPFRL</sequence>
<proteinExistence type="predicted"/>
<dbReference type="EMBL" id="JACPSX010000235">
    <property type="protein sequence ID" value="MBI3015783.1"/>
    <property type="molecule type" value="Genomic_DNA"/>
</dbReference>
<gene>
    <name evidence="1" type="ORF">HYY65_12175</name>
</gene>
<reference evidence="1" key="1">
    <citation type="submission" date="2020-07" db="EMBL/GenBank/DDBJ databases">
        <title>Huge and variable diversity of episymbiotic CPR bacteria and DPANN archaea in groundwater ecosystems.</title>
        <authorList>
            <person name="He C.Y."/>
            <person name="Keren R."/>
            <person name="Whittaker M."/>
            <person name="Farag I.F."/>
            <person name="Doudna J."/>
            <person name="Cate J.H.D."/>
            <person name="Banfield J.F."/>
        </authorList>
    </citation>
    <scope>NUCLEOTIDE SEQUENCE</scope>
    <source>
        <strain evidence="1">NC_groundwater_717_Ag_S-0.2um_59_8</strain>
    </source>
</reference>
<name>A0A932GRK7_UNCTE</name>
<accession>A0A932GRK7</accession>
<dbReference type="AlphaFoldDB" id="A0A932GRK7"/>
<dbReference type="Proteomes" id="UP000741360">
    <property type="component" value="Unassembled WGS sequence"/>
</dbReference>
<organism evidence="1 2">
    <name type="scientific">Tectimicrobiota bacterium</name>
    <dbReference type="NCBI Taxonomy" id="2528274"/>
    <lineage>
        <taxon>Bacteria</taxon>
        <taxon>Pseudomonadati</taxon>
        <taxon>Nitrospinota/Tectimicrobiota group</taxon>
        <taxon>Candidatus Tectimicrobiota</taxon>
    </lineage>
</organism>
<protein>
    <submittedName>
        <fullName evidence="1">Uncharacterized protein</fullName>
    </submittedName>
</protein>
<evidence type="ECO:0000313" key="2">
    <source>
        <dbReference type="Proteomes" id="UP000741360"/>
    </source>
</evidence>
<evidence type="ECO:0000313" key="1">
    <source>
        <dbReference type="EMBL" id="MBI3015783.1"/>
    </source>
</evidence>